<evidence type="ECO:0000256" key="1">
    <source>
        <dbReference type="SAM" id="MobiDB-lite"/>
    </source>
</evidence>
<dbReference type="KEGG" id="jte:ASJ30_06360"/>
<feature type="compositionally biased region" description="Low complexity" evidence="1">
    <location>
        <begin position="32"/>
        <end position="45"/>
    </location>
</feature>
<gene>
    <name evidence="2" type="ORF">ASJ30_06360</name>
</gene>
<feature type="region of interest" description="Disordered" evidence="1">
    <location>
        <begin position="1"/>
        <end position="45"/>
    </location>
</feature>
<dbReference type="Proteomes" id="UP000182938">
    <property type="component" value="Chromosome"/>
</dbReference>
<sequence length="85" mass="8668">MSTPLGTTVTLRLSVRSSTQRATGSDTAMTESAASKARRAMASAPTRSASTRCCACSSTSGELTSRTPGTSKARAQVIAASDHSE</sequence>
<dbReference type="AlphaFoldDB" id="A0A1L3MFV3"/>
<feature type="compositionally biased region" description="Polar residues" evidence="1">
    <location>
        <begin position="1"/>
        <end position="30"/>
    </location>
</feature>
<feature type="region of interest" description="Disordered" evidence="1">
    <location>
        <begin position="57"/>
        <end position="85"/>
    </location>
</feature>
<protein>
    <submittedName>
        <fullName evidence="2">Uncharacterized protein</fullName>
    </submittedName>
</protein>
<proteinExistence type="predicted"/>
<reference evidence="2 3" key="1">
    <citation type="submission" date="2015-11" db="EMBL/GenBank/DDBJ databases">
        <authorList>
            <person name="Zhang Y."/>
            <person name="Guo Z."/>
        </authorList>
    </citation>
    <scope>NUCLEOTIDE SEQUENCE [LARGE SCALE GENOMIC DNA]</scope>
    <source>
        <strain evidence="2 3">YFY001</strain>
    </source>
</reference>
<evidence type="ECO:0000313" key="2">
    <source>
        <dbReference type="EMBL" id="APH01212.1"/>
    </source>
</evidence>
<keyword evidence="3" id="KW-1185">Reference proteome</keyword>
<organism evidence="2 3">
    <name type="scientific">Janibacter indicus</name>
    <dbReference type="NCBI Taxonomy" id="857417"/>
    <lineage>
        <taxon>Bacteria</taxon>
        <taxon>Bacillati</taxon>
        <taxon>Actinomycetota</taxon>
        <taxon>Actinomycetes</taxon>
        <taxon>Micrococcales</taxon>
        <taxon>Intrasporangiaceae</taxon>
        <taxon>Janibacter</taxon>
    </lineage>
</organism>
<accession>A0A1L3MFV3</accession>
<name>A0A1L3MFV3_9MICO</name>
<dbReference type="EMBL" id="CP013290">
    <property type="protein sequence ID" value="APH01212.1"/>
    <property type="molecule type" value="Genomic_DNA"/>
</dbReference>
<feature type="compositionally biased region" description="Polar residues" evidence="1">
    <location>
        <begin position="61"/>
        <end position="70"/>
    </location>
</feature>
<evidence type="ECO:0000313" key="3">
    <source>
        <dbReference type="Proteomes" id="UP000182938"/>
    </source>
</evidence>